<evidence type="ECO:0000256" key="1">
    <source>
        <dbReference type="ARBA" id="ARBA00004651"/>
    </source>
</evidence>
<feature type="transmembrane region" description="Helical" evidence="9">
    <location>
        <begin position="311"/>
        <end position="328"/>
    </location>
</feature>
<dbReference type="Pfam" id="PF05525">
    <property type="entry name" value="Branch_AA_trans"/>
    <property type="match status" value="1"/>
</dbReference>
<feature type="transmembrane region" description="Helical" evidence="9">
    <location>
        <begin position="364"/>
        <end position="386"/>
    </location>
</feature>
<dbReference type="EMBL" id="LOED01000024">
    <property type="protein sequence ID" value="KXG75675.1"/>
    <property type="molecule type" value="Genomic_DNA"/>
</dbReference>
<dbReference type="FunCoup" id="A0A140L550">
    <property type="interactions" value="92"/>
</dbReference>
<dbReference type="GO" id="GO:0015818">
    <property type="term" value="P:isoleucine transport"/>
    <property type="evidence" value="ECO:0007669"/>
    <property type="project" value="TreeGrafter"/>
</dbReference>
<evidence type="ECO:0000256" key="4">
    <source>
        <dbReference type="ARBA" id="ARBA00022475"/>
    </source>
</evidence>
<dbReference type="PATRIC" id="fig|520764.3.peg.1902"/>
<keyword evidence="11" id="KW-1185">Reference proteome</keyword>
<keyword evidence="6 9" id="KW-0029">Amino-acid transport</keyword>
<evidence type="ECO:0000256" key="5">
    <source>
        <dbReference type="ARBA" id="ARBA00022692"/>
    </source>
</evidence>
<accession>A0A140L550</accession>
<dbReference type="GO" id="GO:0005304">
    <property type="term" value="F:L-valine transmembrane transporter activity"/>
    <property type="evidence" value="ECO:0007669"/>
    <property type="project" value="TreeGrafter"/>
</dbReference>
<name>A0A140L550_9FIRM</name>
<comment type="subcellular location">
    <subcellularLocation>
        <location evidence="1 9">Cell membrane</location>
        <topology evidence="1 9">Multi-pass membrane protein</topology>
    </subcellularLocation>
</comment>
<dbReference type="PANTHER" id="PTHR30588:SF0">
    <property type="entry name" value="BRANCHED-CHAIN AMINO ACID PERMEASE BRNQ"/>
    <property type="match status" value="1"/>
</dbReference>
<dbReference type="GO" id="GO:0015190">
    <property type="term" value="F:L-leucine transmembrane transporter activity"/>
    <property type="evidence" value="ECO:0007669"/>
    <property type="project" value="TreeGrafter"/>
</dbReference>
<dbReference type="GO" id="GO:0015820">
    <property type="term" value="P:L-leucine transport"/>
    <property type="evidence" value="ECO:0007669"/>
    <property type="project" value="TreeGrafter"/>
</dbReference>
<dbReference type="GO" id="GO:0005886">
    <property type="term" value="C:plasma membrane"/>
    <property type="evidence" value="ECO:0007669"/>
    <property type="project" value="UniProtKB-SubCell"/>
</dbReference>
<dbReference type="InterPro" id="IPR004685">
    <property type="entry name" value="Brnchd-chn_aa_trnsp_Livcs"/>
</dbReference>
<evidence type="ECO:0000256" key="8">
    <source>
        <dbReference type="ARBA" id="ARBA00023136"/>
    </source>
</evidence>
<dbReference type="InParanoid" id="A0A140L550"/>
<feature type="transmembrane region" description="Helical" evidence="9">
    <location>
        <begin position="78"/>
        <end position="96"/>
    </location>
</feature>
<feature type="transmembrane region" description="Helical" evidence="9">
    <location>
        <begin position="39"/>
        <end position="58"/>
    </location>
</feature>
<evidence type="ECO:0000313" key="10">
    <source>
        <dbReference type="EMBL" id="KXG75675.1"/>
    </source>
</evidence>
<sequence length="435" mass="46974">MHKKINDVMVIGFALFAMFFGAGNLIFPPYIGFQLGDKWFLGLMGFMLTGIGLPLLGIITMAQHEGSFENFAGKVGKAFANGLYFAIVLCIGPLLAIPRTGATTYEMGIAPIMPDFNILAASLIYFLINIYFTINQSKVIDYIGKILTPSLLAMLAVIIIKGIINPIGGFAESNIANPFGRSFSEGYQTMDALASIVFAGIIINAVRERGYEKAQEKIKLTIISGLIAALGLLFVYGGLMYLGATASTLFDGEIGKTALLISIVEKELGSFGKVALGLAVSLACLTTSVGLTATAAEYFSRLTKNKISYKAMVVIISLLSAFIGAFGVEKIIKFSVPILVSVYPVVIVLILMNAFSSFIKNERCYAYAAIFTLLISIVDGLSAAGLNLNKVYEALYYLPFVKEGFAWVYTAMFGIMLGMIHSAFNKKLEKENGLK</sequence>
<feature type="transmembrane region" description="Helical" evidence="9">
    <location>
        <begin position="7"/>
        <end position="27"/>
    </location>
</feature>
<dbReference type="STRING" id="520764.AN618_17670"/>
<reference evidence="10 11" key="1">
    <citation type="submission" date="2015-12" db="EMBL/GenBank/DDBJ databases">
        <title>Draft genome sequnece of Fervidicola ferrireducens strain Y170.</title>
        <authorList>
            <person name="Patel B.K."/>
        </authorList>
    </citation>
    <scope>NUCLEOTIDE SEQUENCE [LARGE SCALE GENOMIC DNA]</scope>
    <source>
        <strain evidence="10 11">Y170</strain>
    </source>
</reference>
<protein>
    <recommendedName>
        <fullName evidence="9">Branched-chain amino acid transport system carrier protein</fullName>
    </recommendedName>
</protein>
<feature type="transmembrane region" description="Helical" evidence="9">
    <location>
        <begin position="274"/>
        <end position="299"/>
    </location>
</feature>
<dbReference type="RefSeq" id="WP_066353986.1">
    <property type="nucleotide sequence ID" value="NZ_LOED01000024.1"/>
</dbReference>
<dbReference type="Proteomes" id="UP000070427">
    <property type="component" value="Unassembled WGS sequence"/>
</dbReference>
<dbReference type="OrthoDB" id="9783920at2"/>
<feature type="transmembrane region" description="Helical" evidence="9">
    <location>
        <begin position="187"/>
        <end position="206"/>
    </location>
</feature>
<evidence type="ECO:0000313" key="11">
    <source>
        <dbReference type="Proteomes" id="UP000070427"/>
    </source>
</evidence>
<evidence type="ECO:0000256" key="3">
    <source>
        <dbReference type="ARBA" id="ARBA00022448"/>
    </source>
</evidence>
<evidence type="ECO:0000256" key="7">
    <source>
        <dbReference type="ARBA" id="ARBA00022989"/>
    </source>
</evidence>
<gene>
    <name evidence="10" type="primary">brnQ</name>
    <name evidence="10" type="ORF">AN618_17670</name>
</gene>
<feature type="transmembrane region" description="Helical" evidence="9">
    <location>
        <begin position="334"/>
        <end position="352"/>
    </location>
</feature>
<proteinExistence type="inferred from homology"/>
<organism evidence="10 11">
    <name type="scientific">Fervidicola ferrireducens</name>
    <dbReference type="NCBI Taxonomy" id="520764"/>
    <lineage>
        <taxon>Bacteria</taxon>
        <taxon>Bacillati</taxon>
        <taxon>Bacillota</taxon>
        <taxon>Clostridia</taxon>
        <taxon>Thermosediminibacterales</taxon>
        <taxon>Thermosediminibacteraceae</taxon>
        <taxon>Fervidicola</taxon>
    </lineage>
</organism>
<evidence type="ECO:0000256" key="6">
    <source>
        <dbReference type="ARBA" id="ARBA00022970"/>
    </source>
</evidence>
<feature type="transmembrane region" description="Helical" evidence="9">
    <location>
        <begin position="116"/>
        <end position="134"/>
    </location>
</feature>
<comment type="similarity">
    <text evidence="2 9">Belongs to the branched chain amino acid transporter family.</text>
</comment>
<dbReference type="PANTHER" id="PTHR30588">
    <property type="entry name" value="BRANCHED-CHAIN AMINO ACID TRANSPORT SYSTEM 2 CARRIER PROTEIN"/>
    <property type="match status" value="1"/>
</dbReference>
<feature type="transmembrane region" description="Helical" evidence="9">
    <location>
        <begin position="218"/>
        <end position="242"/>
    </location>
</feature>
<feature type="transmembrane region" description="Helical" evidence="9">
    <location>
        <begin position="146"/>
        <end position="167"/>
    </location>
</feature>
<dbReference type="GO" id="GO:0015188">
    <property type="term" value="F:L-isoleucine transmembrane transporter activity"/>
    <property type="evidence" value="ECO:0007669"/>
    <property type="project" value="TreeGrafter"/>
</dbReference>
<keyword evidence="7 9" id="KW-1133">Transmembrane helix</keyword>
<evidence type="ECO:0000256" key="9">
    <source>
        <dbReference type="RuleBase" id="RU362122"/>
    </source>
</evidence>
<feature type="transmembrane region" description="Helical" evidence="9">
    <location>
        <begin position="406"/>
        <end position="424"/>
    </location>
</feature>
<keyword evidence="4" id="KW-1003">Cell membrane</keyword>
<comment type="function">
    <text evidence="9">Component of the transport system for branched-chain amino acids.</text>
</comment>
<dbReference type="AlphaFoldDB" id="A0A140L550"/>
<keyword evidence="3 9" id="KW-0813">Transport</keyword>
<keyword evidence="8 9" id="KW-0472">Membrane</keyword>
<dbReference type="NCBIfam" id="TIGR00796">
    <property type="entry name" value="livcs"/>
    <property type="match status" value="1"/>
</dbReference>
<keyword evidence="5 9" id="KW-0812">Transmembrane</keyword>
<comment type="caution">
    <text evidence="10">The sequence shown here is derived from an EMBL/GenBank/DDBJ whole genome shotgun (WGS) entry which is preliminary data.</text>
</comment>
<evidence type="ECO:0000256" key="2">
    <source>
        <dbReference type="ARBA" id="ARBA00008540"/>
    </source>
</evidence>